<keyword evidence="3" id="KW-1185">Reference proteome</keyword>
<dbReference type="AlphaFoldDB" id="A0A8J5CEB8"/>
<evidence type="ECO:0000313" key="3">
    <source>
        <dbReference type="Proteomes" id="UP000770661"/>
    </source>
</evidence>
<feature type="region of interest" description="Disordered" evidence="1">
    <location>
        <begin position="141"/>
        <end position="181"/>
    </location>
</feature>
<organism evidence="2 3">
    <name type="scientific">Chionoecetes opilio</name>
    <name type="common">Atlantic snow crab</name>
    <name type="synonym">Cancer opilio</name>
    <dbReference type="NCBI Taxonomy" id="41210"/>
    <lineage>
        <taxon>Eukaryota</taxon>
        <taxon>Metazoa</taxon>
        <taxon>Ecdysozoa</taxon>
        <taxon>Arthropoda</taxon>
        <taxon>Crustacea</taxon>
        <taxon>Multicrustacea</taxon>
        <taxon>Malacostraca</taxon>
        <taxon>Eumalacostraca</taxon>
        <taxon>Eucarida</taxon>
        <taxon>Decapoda</taxon>
        <taxon>Pleocyemata</taxon>
        <taxon>Brachyura</taxon>
        <taxon>Eubrachyura</taxon>
        <taxon>Majoidea</taxon>
        <taxon>Majidae</taxon>
        <taxon>Chionoecetes</taxon>
    </lineage>
</organism>
<protein>
    <submittedName>
        <fullName evidence="2">Uncharacterized protein</fullName>
    </submittedName>
</protein>
<accession>A0A8J5CEB8</accession>
<evidence type="ECO:0000313" key="2">
    <source>
        <dbReference type="EMBL" id="KAG0711031.1"/>
    </source>
</evidence>
<comment type="caution">
    <text evidence="2">The sequence shown here is derived from an EMBL/GenBank/DDBJ whole genome shotgun (WGS) entry which is preliminary data.</text>
</comment>
<name>A0A8J5CEB8_CHIOP</name>
<evidence type="ECO:0000256" key="1">
    <source>
        <dbReference type="SAM" id="MobiDB-lite"/>
    </source>
</evidence>
<reference evidence="2" key="1">
    <citation type="submission" date="2020-07" db="EMBL/GenBank/DDBJ databases">
        <title>The High-quality genome of the commercially important snow crab, Chionoecetes opilio.</title>
        <authorList>
            <person name="Jeong J.-H."/>
            <person name="Ryu S."/>
        </authorList>
    </citation>
    <scope>NUCLEOTIDE SEQUENCE</scope>
    <source>
        <strain evidence="2">MADBK_172401_WGS</strain>
        <tissue evidence="2">Digestive gland</tissue>
    </source>
</reference>
<dbReference type="Proteomes" id="UP000770661">
    <property type="component" value="Unassembled WGS sequence"/>
</dbReference>
<proteinExistence type="predicted"/>
<feature type="compositionally biased region" description="Basic and acidic residues" evidence="1">
    <location>
        <begin position="229"/>
        <end position="240"/>
    </location>
</feature>
<sequence length="247" mass="26002">MAAQLPARSRFSPRIWGPSSAAQNRTPAGEKQFPKKGPKCYGAFPPSFRVQRKSGKKAASLSRGGGGLGGGEKHGPPPQKKSRCGERGSRRYASGQNLDGGPLFDVFEISGTRTPFDLITGTRIGSFLGPSAARMAPFASCKESTNPWPTGERRRLERGASKAVELGGAGPGTATRSSWGVADTPIMTPGLSPLLLETRTRISDRTAVHLFTASTAPDHSRSPAPGGPKPEERGGEEAKGKIKGGRR</sequence>
<feature type="region of interest" description="Disordered" evidence="1">
    <location>
        <begin position="1"/>
        <end position="97"/>
    </location>
</feature>
<feature type="compositionally biased region" description="Basic and acidic residues" evidence="1">
    <location>
        <begin position="151"/>
        <end position="160"/>
    </location>
</feature>
<feature type="region of interest" description="Disordered" evidence="1">
    <location>
        <begin position="207"/>
        <end position="247"/>
    </location>
</feature>
<gene>
    <name evidence="2" type="ORF">GWK47_021568</name>
</gene>
<dbReference type="EMBL" id="JACEEZ010023656">
    <property type="protein sequence ID" value="KAG0711031.1"/>
    <property type="molecule type" value="Genomic_DNA"/>
</dbReference>